<dbReference type="Pfam" id="PF03140">
    <property type="entry name" value="DUF247"/>
    <property type="match status" value="1"/>
</dbReference>
<dbReference type="Proteomes" id="UP000015105">
    <property type="component" value="Chromosome 6D"/>
</dbReference>
<organism evidence="2 3">
    <name type="scientific">Aegilops tauschii subsp. strangulata</name>
    <name type="common">Goatgrass</name>
    <dbReference type="NCBI Taxonomy" id="200361"/>
    <lineage>
        <taxon>Eukaryota</taxon>
        <taxon>Viridiplantae</taxon>
        <taxon>Streptophyta</taxon>
        <taxon>Embryophyta</taxon>
        <taxon>Tracheophyta</taxon>
        <taxon>Spermatophyta</taxon>
        <taxon>Magnoliopsida</taxon>
        <taxon>Liliopsida</taxon>
        <taxon>Poales</taxon>
        <taxon>Poaceae</taxon>
        <taxon>BOP clade</taxon>
        <taxon>Pooideae</taxon>
        <taxon>Triticodae</taxon>
        <taxon>Triticeae</taxon>
        <taxon>Triticinae</taxon>
        <taxon>Aegilops</taxon>
    </lineage>
</organism>
<dbReference type="Gramene" id="AET6Gv20403900.4">
    <property type="protein sequence ID" value="AET6Gv20403900.4"/>
    <property type="gene ID" value="AET6Gv20403900"/>
</dbReference>
<evidence type="ECO:0000256" key="1">
    <source>
        <dbReference type="SAM" id="Phobius"/>
    </source>
</evidence>
<dbReference type="AlphaFoldDB" id="A0A453NKA6"/>
<reference evidence="3" key="1">
    <citation type="journal article" date="2014" name="Science">
        <title>Ancient hybridizations among the ancestral genomes of bread wheat.</title>
        <authorList>
            <consortium name="International Wheat Genome Sequencing Consortium,"/>
            <person name="Marcussen T."/>
            <person name="Sandve S.R."/>
            <person name="Heier L."/>
            <person name="Spannagl M."/>
            <person name="Pfeifer M."/>
            <person name="Jakobsen K.S."/>
            <person name="Wulff B.B."/>
            <person name="Steuernagel B."/>
            <person name="Mayer K.F."/>
            <person name="Olsen O.A."/>
        </authorList>
    </citation>
    <scope>NUCLEOTIDE SEQUENCE [LARGE SCALE GENOMIC DNA]</scope>
    <source>
        <strain evidence="3">cv. AL8/78</strain>
    </source>
</reference>
<reference evidence="2" key="4">
    <citation type="submission" date="2019-03" db="UniProtKB">
        <authorList>
            <consortium name="EnsemblPlants"/>
        </authorList>
    </citation>
    <scope>IDENTIFICATION</scope>
</reference>
<dbReference type="EnsemblPlants" id="AET6Gv20403900.4">
    <property type="protein sequence ID" value="AET6Gv20403900.4"/>
    <property type="gene ID" value="AET6Gv20403900"/>
</dbReference>
<protein>
    <submittedName>
        <fullName evidence="2">Uncharacterized protein</fullName>
    </submittedName>
</protein>
<reference evidence="2" key="3">
    <citation type="journal article" date="2017" name="Nature">
        <title>Genome sequence of the progenitor of the wheat D genome Aegilops tauschii.</title>
        <authorList>
            <person name="Luo M.C."/>
            <person name="Gu Y.Q."/>
            <person name="Puiu D."/>
            <person name="Wang H."/>
            <person name="Twardziok S.O."/>
            <person name="Deal K.R."/>
            <person name="Huo N."/>
            <person name="Zhu T."/>
            <person name="Wang L."/>
            <person name="Wang Y."/>
            <person name="McGuire P.E."/>
            <person name="Liu S."/>
            <person name="Long H."/>
            <person name="Ramasamy R.K."/>
            <person name="Rodriguez J.C."/>
            <person name="Van S.L."/>
            <person name="Yuan L."/>
            <person name="Wang Z."/>
            <person name="Xia Z."/>
            <person name="Xiao L."/>
            <person name="Anderson O.D."/>
            <person name="Ouyang S."/>
            <person name="Liang Y."/>
            <person name="Zimin A.V."/>
            <person name="Pertea G."/>
            <person name="Qi P."/>
            <person name="Bennetzen J.L."/>
            <person name="Dai X."/>
            <person name="Dawson M.W."/>
            <person name="Muller H.G."/>
            <person name="Kugler K."/>
            <person name="Rivarola-Duarte L."/>
            <person name="Spannagl M."/>
            <person name="Mayer K.F.X."/>
            <person name="Lu F.H."/>
            <person name="Bevan M.W."/>
            <person name="Leroy P."/>
            <person name="Li P."/>
            <person name="You F.M."/>
            <person name="Sun Q."/>
            <person name="Liu Z."/>
            <person name="Lyons E."/>
            <person name="Wicker T."/>
            <person name="Salzberg S.L."/>
            <person name="Devos K.M."/>
            <person name="Dvorak J."/>
        </authorList>
    </citation>
    <scope>NUCLEOTIDE SEQUENCE [LARGE SCALE GENOMIC DNA]</scope>
    <source>
        <strain evidence="2">cv. AL8/78</strain>
    </source>
</reference>
<reference evidence="3" key="2">
    <citation type="journal article" date="2017" name="Nat. Plants">
        <title>The Aegilops tauschii genome reveals multiple impacts of transposons.</title>
        <authorList>
            <person name="Zhao G."/>
            <person name="Zou C."/>
            <person name="Li K."/>
            <person name="Wang K."/>
            <person name="Li T."/>
            <person name="Gao L."/>
            <person name="Zhang X."/>
            <person name="Wang H."/>
            <person name="Yang Z."/>
            <person name="Liu X."/>
            <person name="Jiang W."/>
            <person name="Mao L."/>
            <person name="Kong X."/>
            <person name="Jiao Y."/>
            <person name="Jia J."/>
        </authorList>
    </citation>
    <scope>NUCLEOTIDE SEQUENCE [LARGE SCALE GENOMIC DNA]</scope>
    <source>
        <strain evidence="3">cv. AL8/78</strain>
    </source>
</reference>
<feature type="transmembrane region" description="Helical" evidence="1">
    <location>
        <begin position="133"/>
        <end position="151"/>
    </location>
</feature>
<proteinExistence type="predicted"/>
<accession>A0A453NKA6</accession>
<evidence type="ECO:0000313" key="3">
    <source>
        <dbReference type="Proteomes" id="UP000015105"/>
    </source>
</evidence>
<keyword evidence="3" id="KW-1185">Reference proteome</keyword>
<keyword evidence="1" id="KW-1133">Transmembrane helix</keyword>
<keyword evidence="1" id="KW-0472">Membrane</keyword>
<sequence length="175" mass="20195">MALAQLQAQARFVGVAATKAGVELELDDHQSRWVSQVRRRMEAGVEELGAVAKVFDVPRLLRATRPEAYAPQHFALGPYHYQRPELRDMERYKLAAAKRAEKLFTGDRRFDDLVQKFVKMQEMIRTPYNRYRTYTLFFFLFLLLCCINELLGSLRIGSLSLCSLRLCSLSSSKKL</sequence>
<keyword evidence="1" id="KW-0812">Transmembrane</keyword>
<name>A0A453NKA6_AEGTS</name>
<evidence type="ECO:0000313" key="2">
    <source>
        <dbReference type="EnsemblPlants" id="AET6Gv20403900.4"/>
    </source>
</evidence>
<reference evidence="2" key="5">
    <citation type="journal article" date="2021" name="G3 (Bethesda)">
        <title>Aegilops tauschii genome assembly Aet v5.0 features greater sequence contiguity and improved annotation.</title>
        <authorList>
            <person name="Wang L."/>
            <person name="Zhu T."/>
            <person name="Rodriguez J.C."/>
            <person name="Deal K.R."/>
            <person name="Dubcovsky J."/>
            <person name="McGuire P.E."/>
            <person name="Lux T."/>
            <person name="Spannagl M."/>
            <person name="Mayer K.F.X."/>
            <person name="Baldrich P."/>
            <person name="Meyers B.C."/>
            <person name="Huo N."/>
            <person name="Gu Y.Q."/>
            <person name="Zhou H."/>
            <person name="Devos K.M."/>
            <person name="Bennetzen J.L."/>
            <person name="Unver T."/>
            <person name="Budak H."/>
            <person name="Gulick P.J."/>
            <person name="Galiba G."/>
            <person name="Kalapos B."/>
            <person name="Nelson D.R."/>
            <person name="Li P."/>
            <person name="You F.M."/>
            <person name="Luo M.C."/>
            <person name="Dvorak J."/>
        </authorList>
    </citation>
    <scope>NUCLEOTIDE SEQUENCE [LARGE SCALE GENOMIC DNA]</scope>
    <source>
        <strain evidence="2">cv. AL8/78</strain>
    </source>
</reference>
<dbReference type="InterPro" id="IPR004158">
    <property type="entry name" value="DUF247_pln"/>
</dbReference>